<gene>
    <name evidence="1" type="ORF">SAMN04489724_3350</name>
</gene>
<evidence type="ECO:0000313" key="2">
    <source>
        <dbReference type="Proteomes" id="UP000199673"/>
    </source>
</evidence>
<keyword evidence="2" id="KW-1185">Reference proteome</keyword>
<name>A0A1I7CRA8_9BACT</name>
<protein>
    <submittedName>
        <fullName evidence="1">Uncharacterized protein</fullName>
    </submittedName>
</protein>
<dbReference type="STRING" id="305507.SAMN04489724_3350"/>
<reference evidence="2" key="1">
    <citation type="submission" date="2016-10" db="EMBL/GenBank/DDBJ databases">
        <authorList>
            <person name="Varghese N."/>
            <person name="Submissions S."/>
        </authorList>
    </citation>
    <scope>NUCLEOTIDE SEQUENCE [LARGE SCALE GENOMIC DNA]</scope>
    <source>
        <strain evidence="2">DSM 23445</strain>
    </source>
</reference>
<accession>A0A1I7CRA8</accession>
<organism evidence="1 2">
    <name type="scientific">Algoriphagus locisalis</name>
    <dbReference type="NCBI Taxonomy" id="305507"/>
    <lineage>
        <taxon>Bacteria</taxon>
        <taxon>Pseudomonadati</taxon>
        <taxon>Bacteroidota</taxon>
        <taxon>Cytophagia</taxon>
        <taxon>Cytophagales</taxon>
        <taxon>Cyclobacteriaceae</taxon>
        <taxon>Algoriphagus</taxon>
    </lineage>
</organism>
<evidence type="ECO:0000313" key="1">
    <source>
        <dbReference type="EMBL" id="SFU01952.1"/>
    </source>
</evidence>
<dbReference type="PROSITE" id="PS51257">
    <property type="entry name" value="PROKAR_LIPOPROTEIN"/>
    <property type="match status" value="1"/>
</dbReference>
<proteinExistence type="predicted"/>
<dbReference type="Proteomes" id="UP000199673">
    <property type="component" value="Unassembled WGS sequence"/>
</dbReference>
<dbReference type="RefSeq" id="WP_139235927.1">
    <property type="nucleotide sequence ID" value="NZ_FPBF01000005.1"/>
</dbReference>
<sequence length="418" mass="48411">MLKKLKLFFLFTSSLIATSCMEEEPKDIELRVSIMNNYVINPGDVLVVFINDLNGDLLYSEEVEKGDVVYFNLDQRKKYHLSYYNKFHKGTIHKIETYSGIDPSKSIYIRFPPTDYQIFDRSKTIYMKGSSEVPLKSGMISLNNGFYESFNFFNYLTPYQQYIKGPQMLLDSMSMISFHYPDGKWKYALRQADKSNYIDFEIDENELSDLVEYMDLPTSKFYSMQYNLSTANLVEGKFIKGYSVATNYHPHFSDYVNNQVGFTKEFDDYILHISADLNEFKDVTLRYKSIGKAPKSLKIPYPIIAEKGNSIPSQINLGALDGLSYYKISTFEDIVEPGRSLSMYWNIIGDNPAFKLTEFPESVLSNEPDLSRLLTSDKLSISTFQSPFTYSDILESELYNNFDVVEPAGEYFEIHRIF</sequence>
<dbReference type="AlphaFoldDB" id="A0A1I7CRA8"/>
<dbReference type="EMBL" id="FPBF01000005">
    <property type="protein sequence ID" value="SFU01952.1"/>
    <property type="molecule type" value="Genomic_DNA"/>
</dbReference>